<dbReference type="PANTHER" id="PTHR44845:SF7">
    <property type="entry name" value="PLIPASTATIN SYNTHASE SUBUNIT D"/>
    <property type="match status" value="1"/>
</dbReference>
<dbReference type="InterPro" id="IPR045851">
    <property type="entry name" value="AMP-bd_C_sf"/>
</dbReference>
<dbReference type="PANTHER" id="PTHR44845">
    <property type="entry name" value="CARRIER DOMAIN-CONTAINING PROTEIN"/>
    <property type="match status" value="1"/>
</dbReference>
<organism evidence="5 6">
    <name type="scientific">Ruminococcus bovis</name>
    <dbReference type="NCBI Taxonomy" id="2564099"/>
    <lineage>
        <taxon>Bacteria</taxon>
        <taxon>Bacillati</taxon>
        <taxon>Bacillota</taxon>
        <taxon>Clostridia</taxon>
        <taxon>Eubacteriales</taxon>
        <taxon>Oscillospiraceae</taxon>
        <taxon>Ruminococcus</taxon>
    </lineage>
</organism>
<dbReference type="PROSITE" id="PS00455">
    <property type="entry name" value="AMP_BINDING"/>
    <property type="match status" value="1"/>
</dbReference>
<dbReference type="SUPFAM" id="SSF56801">
    <property type="entry name" value="Acetyl-CoA synthetase-like"/>
    <property type="match status" value="1"/>
</dbReference>
<dbReference type="InterPro" id="IPR025110">
    <property type="entry name" value="AMP-bd_C"/>
</dbReference>
<evidence type="ECO:0000256" key="1">
    <source>
        <dbReference type="ARBA" id="ARBA00022450"/>
    </source>
</evidence>
<dbReference type="InterPro" id="IPR020845">
    <property type="entry name" value="AMP-binding_CS"/>
</dbReference>
<dbReference type="Pfam" id="PF00501">
    <property type="entry name" value="AMP-binding"/>
    <property type="match status" value="1"/>
</dbReference>
<proteinExistence type="predicted"/>
<feature type="domain" description="AMP-binding enzyme C-terminal" evidence="4">
    <location>
        <begin position="421"/>
        <end position="490"/>
    </location>
</feature>
<dbReference type="AlphaFoldDB" id="A0A4P8XZL0"/>
<dbReference type="Gene3D" id="3.40.50.12780">
    <property type="entry name" value="N-terminal domain of ligase-like"/>
    <property type="match status" value="1"/>
</dbReference>
<evidence type="ECO:0000313" key="6">
    <source>
        <dbReference type="Proteomes" id="UP000301475"/>
    </source>
</evidence>
<accession>A0A4P8XZL0</accession>
<keyword evidence="6" id="KW-1185">Reference proteome</keyword>
<evidence type="ECO:0000313" key="5">
    <source>
        <dbReference type="EMBL" id="QCT06318.1"/>
    </source>
</evidence>
<protein>
    <submittedName>
        <fullName evidence="5">Amino acid adenylation domain-containing protein</fullName>
    </submittedName>
</protein>
<dbReference type="EMBL" id="CP039381">
    <property type="protein sequence ID" value="QCT06318.1"/>
    <property type="molecule type" value="Genomic_DNA"/>
</dbReference>
<evidence type="ECO:0000259" key="3">
    <source>
        <dbReference type="Pfam" id="PF00501"/>
    </source>
</evidence>
<evidence type="ECO:0000256" key="2">
    <source>
        <dbReference type="ARBA" id="ARBA00022553"/>
    </source>
</evidence>
<dbReference type="RefSeq" id="WP_138156403.1">
    <property type="nucleotide sequence ID" value="NZ_CP039381.1"/>
</dbReference>
<reference evidence="5 6" key="1">
    <citation type="submission" date="2019-04" db="EMBL/GenBank/DDBJ databases">
        <authorList>
            <person name="Embree M."/>
            <person name="Gaffney J.R."/>
        </authorList>
    </citation>
    <scope>NUCLEOTIDE SEQUENCE [LARGE SCALE GENOMIC DNA]</scope>
    <source>
        <strain evidence="5 6">JE7A12</strain>
    </source>
</reference>
<dbReference type="OrthoDB" id="9778383at2"/>
<keyword evidence="2" id="KW-0597">Phosphoprotein</keyword>
<dbReference type="InterPro" id="IPR042099">
    <property type="entry name" value="ANL_N_sf"/>
</dbReference>
<gene>
    <name evidence="5" type="ORF">E5Z56_02645</name>
</gene>
<dbReference type="Pfam" id="PF13193">
    <property type="entry name" value="AMP-binding_C"/>
    <property type="match status" value="1"/>
</dbReference>
<name>A0A4P8XZL0_9FIRM</name>
<dbReference type="Proteomes" id="UP000301475">
    <property type="component" value="Chromosome"/>
</dbReference>
<sequence>MKNVLEFFEHTVEKFPNKVGFTDENRCSTFSEAMEKSKKIGTSLLQYGNRKAVAILIDKNCNCIHSMLGTLYAGDFYIVVDVHSPKDRIINILSSLDEPIILTDNSSLQLAKEVSSNETIVVYEEAIETTVDIDGLDSVRSDMIDMDIAYILFTSGSTGMPKGTVISHRALISYINWVTEEFKFDENTSFGSQTPLYFSMSVTDFYSTVKCGCTYNIIPKKYFSFPLNLVNYLNEKKVNTIYWVPTAISILSNWKVFDVAKPEYLKTVLFAGEVMPTKQLNYWIKSLDDDITYANLFGPTETTDICTFYRVNREFADDESLPIGIHCDNCQVFIVKEDGTEAGVDEEGELYARTTFMAEGYYGNPEKTAEAFVQNPLNKYYPERVYKTGDIVKMNVKGEIIYISRKDFQIKRSGYRIELGEIEAGANSVDGVKGCACIFNKEDNCLALVYEGKSKDSDKVMDAVRNKVPSYMYPDKIIRVKELPKNANGKIDRNYLTKNYKEL</sequence>
<feature type="domain" description="AMP-dependent synthetase/ligase" evidence="3">
    <location>
        <begin position="8"/>
        <end position="362"/>
    </location>
</feature>
<keyword evidence="1" id="KW-0596">Phosphopantetheine</keyword>
<dbReference type="InterPro" id="IPR000873">
    <property type="entry name" value="AMP-dep_synth/lig_dom"/>
</dbReference>
<dbReference type="Gene3D" id="3.30.300.30">
    <property type="match status" value="1"/>
</dbReference>
<evidence type="ECO:0000259" key="4">
    <source>
        <dbReference type="Pfam" id="PF13193"/>
    </source>
</evidence>
<dbReference type="KEGG" id="ruj:E5Z56_02645"/>